<keyword evidence="3" id="KW-1185">Reference proteome</keyword>
<evidence type="ECO:0000313" key="2">
    <source>
        <dbReference type="EMBL" id="RSL92492.1"/>
    </source>
</evidence>
<evidence type="ECO:0000256" key="1">
    <source>
        <dbReference type="SAM" id="MobiDB-lite"/>
    </source>
</evidence>
<dbReference type="AlphaFoldDB" id="A0A428SRT6"/>
<name>A0A428SRT6_9HYPO</name>
<organism evidence="2 3">
    <name type="scientific">Fusarium ambrosium</name>
    <dbReference type="NCBI Taxonomy" id="131363"/>
    <lineage>
        <taxon>Eukaryota</taxon>
        <taxon>Fungi</taxon>
        <taxon>Dikarya</taxon>
        <taxon>Ascomycota</taxon>
        <taxon>Pezizomycotina</taxon>
        <taxon>Sordariomycetes</taxon>
        <taxon>Hypocreomycetidae</taxon>
        <taxon>Hypocreales</taxon>
        <taxon>Nectriaceae</taxon>
        <taxon>Fusarium</taxon>
        <taxon>Fusarium solani species complex</taxon>
    </lineage>
</organism>
<sequence length="140" mass="14695">MTCVKVRDYFARDKDSLGRCKCPTLEAIAVLGMPEAPTNPPTSIDTGCTGHCQVGPTSASSWASLLRRQTAQIGESSGQGAQGHHPSSANIDPIPILSHPQARAKAIEASSNLDQHASVAQLAFLAHPCLAMVTQHAKIS</sequence>
<feature type="region of interest" description="Disordered" evidence="1">
    <location>
        <begin position="69"/>
        <end position="92"/>
    </location>
</feature>
<accession>A0A428SRT6</accession>
<evidence type="ECO:0000313" key="3">
    <source>
        <dbReference type="Proteomes" id="UP000288429"/>
    </source>
</evidence>
<feature type="compositionally biased region" description="Polar residues" evidence="1">
    <location>
        <begin position="69"/>
        <end position="90"/>
    </location>
</feature>
<proteinExistence type="predicted"/>
<protein>
    <submittedName>
        <fullName evidence="2">Uncharacterized protein</fullName>
    </submittedName>
</protein>
<comment type="caution">
    <text evidence="2">The sequence shown here is derived from an EMBL/GenBank/DDBJ whole genome shotgun (WGS) entry which is preliminary data.</text>
</comment>
<reference evidence="2 3" key="1">
    <citation type="submission" date="2017-06" db="EMBL/GenBank/DDBJ databases">
        <title>Cmopartive genomic analysis of Ambrosia Fusariam Clade fungi.</title>
        <authorList>
            <person name="Stajich J.E."/>
            <person name="Carrillo J."/>
            <person name="Kijimoto T."/>
            <person name="Eskalen A."/>
            <person name="O'Donnell K."/>
            <person name="Kasson M."/>
        </authorList>
    </citation>
    <scope>NUCLEOTIDE SEQUENCE [LARGE SCALE GENOMIC DNA]</scope>
    <source>
        <strain evidence="2 3">NRRL 20438</strain>
    </source>
</reference>
<dbReference type="Proteomes" id="UP000288429">
    <property type="component" value="Unassembled WGS sequence"/>
</dbReference>
<dbReference type="EMBL" id="NIZV01000379">
    <property type="protein sequence ID" value="RSL92492.1"/>
    <property type="molecule type" value="Genomic_DNA"/>
</dbReference>
<gene>
    <name evidence="2" type="ORF">CDV31_015130</name>
</gene>